<evidence type="ECO:0000313" key="4">
    <source>
        <dbReference type="EMBL" id="RWS25411.1"/>
    </source>
</evidence>
<comment type="caution">
    <text evidence="4">The sequence shown here is derived from an EMBL/GenBank/DDBJ whole genome shotgun (WGS) entry which is preliminary data.</text>
</comment>
<keyword evidence="2" id="KW-0677">Repeat</keyword>
<feature type="domain" description="VOC" evidence="3">
    <location>
        <begin position="4"/>
        <end position="129"/>
    </location>
</feature>
<accession>A0A443SCX6</accession>
<comment type="similarity">
    <text evidence="1">Belongs to the glyoxalase I family.</text>
</comment>
<name>A0A443SCX6_9ACAR</name>
<dbReference type="InterPro" id="IPR043193">
    <property type="entry name" value="GLOD4"/>
</dbReference>
<dbReference type="CDD" id="cd16357">
    <property type="entry name" value="GLOD4_C"/>
    <property type="match status" value="1"/>
</dbReference>
<dbReference type="VEuPathDB" id="VectorBase:LDEU006629"/>
<dbReference type="AlphaFoldDB" id="A0A443SCX6"/>
<dbReference type="OrthoDB" id="1545884at2759"/>
<keyword evidence="5" id="KW-1185">Reference proteome</keyword>
<organism evidence="4 5">
    <name type="scientific">Leptotrombidium deliense</name>
    <dbReference type="NCBI Taxonomy" id="299467"/>
    <lineage>
        <taxon>Eukaryota</taxon>
        <taxon>Metazoa</taxon>
        <taxon>Ecdysozoa</taxon>
        <taxon>Arthropoda</taxon>
        <taxon>Chelicerata</taxon>
        <taxon>Arachnida</taxon>
        <taxon>Acari</taxon>
        <taxon>Acariformes</taxon>
        <taxon>Trombidiformes</taxon>
        <taxon>Prostigmata</taxon>
        <taxon>Anystina</taxon>
        <taxon>Parasitengona</taxon>
        <taxon>Trombiculoidea</taxon>
        <taxon>Trombiculidae</taxon>
        <taxon>Leptotrombidium</taxon>
    </lineage>
</organism>
<evidence type="ECO:0000313" key="5">
    <source>
        <dbReference type="Proteomes" id="UP000288716"/>
    </source>
</evidence>
<dbReference type="Proteomes" id="UP000288716">
    <property type="component" value="Unassembled WGS sequence"/>
</dbReference>
<dbReference type="Pfam" id="PF21701">
    <property type="entry name" value="GLOD4_C"/>
    <property type="match status" value="1"/>
</dbReference>
<proteinExistence type="inferred from homology"/>
<sequence>MATRTLHWCFKIGKRKKSIYFYKDVLQMTPLRHEENDKGCEATCNGPYNNKWSKTMIGYGPEDNNFVFELTYNYPIKSYAIGNDFRYVEIESTKALNNIKSLNWQNKVIENGLLEVCDPDGYVFRIKEGENKVTKLALNVESLQKSLDYWVNVLQMKVYNKTNNTALLGFGDDHCKLELNEIGTKIDHRTAWGRIAFSRPLNDIRKLNEIVNEKKLPILHKMIELGTPGKATVAVVIFLDPDGYEICFVGDENYTLLCTVDPKADTLLQKALETDPTDIA</sequence>
<evidence type="ECO:0000256" key="1">
    <source>
        <dbReference type="ARBA" id="ARBA00010363"/>
    </source>
</evidence>
<dbReference type="InterPro" id="IPR043194">
    <property type="entry name" value="GLOD4_C"/>
</dbReference>
<dbReference type="EMBL" id="NCKV01003734">
    <property type="protein sequence ID" value="RWS25411.1"/>
    <property type="molecule type" value="Genomic_DNA"/>
</dbReference>
<protein>
    <submittedName>
        <fullName evidence="4">Glyoxalase domain-containing protein 4-like isoform X1</fullName>
    </submittedName>
</protein>
<reference evidence="4 5" key="1">
    <citation type="journal article" date="2018" name="Gigascience">
        <title>Genomes of trombidid mites reveal novel predicted allergens and laterally-transferred genes associated with secondary metabolism.</title>
        <authorList>
            <person name="Dong X."/>
            <person name="Chaisiri K."/>
            <person name="Xia D."/>
            <person name="Armstrong S.D."/>
            <person name="Fang Y."/>
            <person name="Donnelly M.J."/>
            <person name="Kadowaki T."/>
            <person name="McGarry J.W."/>
            <person name="Darby A.C."/>
            <person name="Makepeace B.L."/>
        </authorList>
    </citation>
    <scope>NUCLEOTIDE SEQUENCE [LARGE SCALE GENOMIC DNA]</scope>
    <source>
        <strain evidence="4">UoL-UT</strain>
    </source>
</reference>
<dbReference type="STRING" id="299467.A0A443SCX6"/>
<evidence type="ECO:0000259" key="3">
    <source>
        <dbReference type="PROSITE" id="PS51819"/>
    </source>
</evidence>
<dbReference type="Gene3D" id="3.10.180.10">
    <property type="entry name" value="2,3-Dihydroxybiphenyl 1,2-Dioxygenase, domain 1"/>
    <property type="match status" value="2"/>
</dbReference>
<dbReference type="PANTHER" id="PTHR46466:SF1">
    <property type="entry name" value="GLYOXALASE DOMAIN-CONTAINING PROTEIN 4"/>
    <property type="match status" value="1"/>
</dbReference>
<dbReference type="SUPFAM" id="SSF54593">
    <property type="entry name" value="Glyoxalase/Bleomycin resistance protein/Dihydroxybiphenyl dioxygenase"/>
    <property type="match status" value="1"/>
</dbReference>
<evidence type="ECO:0000256" key="2">
    <source>
        <dbReference type="ARBA" id="ARBA00022737"/>
    </source>
</evidence>
<dbReference type="InterPro" id="IPR037523">
    <property type="entry name" value="VOC_core"/>
</dbReference>
<dbReference type="PANTHER" id="PTHR46466">
    <property type="entry name" value="GLYOXALASE DOMAIN-CONTAINING PROTEIN 4"/>
    <property type="match status" value="1"/>
</dbReference>
<dbReference type="PROSITE" id="PS51819">
    <property type="entry name" value="VOC"/>
    <property type="match status" value="2"/>
</dbReference>
<gene>
    <name evidence="4" type="ORF">B4U80_10622</name>
</gene>
<feature type="domain" description="VOC" evidence="3">
    <location>
        <begin position="132"/>
        <end position="251"/>
    </location>
</feature>
<dbReference type="InterPro" id="IPR029068">
    <property type="entry name" value="Glyas_Bleomycin-R_OHBP_Dase"/>
</dbReference>